<keyword evidence="3" id="KW-1185">Reference proteome</keyword>
<organism evidence="2 3">
    <name type="scientific">Massilia antarctica</name>
    <dbReference type="NCBI Taxonomy" id="2765360"/>
    <lineage>
        <taxon>Bacteria</taxon>
        <taxon>Pseudomonadati</taxon>
        <taxon>Pseudomonadota</taxon>
        <taxon>Betaproteobacteria</taxon>
        <taxon>Burkholderiales</taxon>
        <taxon>Oxalobacteraceae</taxon>
        <taxon>Telluria group</taxon>
        <taxon>Massilia</taxon>
    </lineage>
</organism>
<feature type="signal peptide" evidence="1">
    <location>
        <begin position="1"/>
        <end position="19"/>
    </location>
</feature>
<name>A0AA48WEG7_9BURK</name>
<proteinExistence type="predicted"/>
<evidence type="ECO:0000313" key="3">
    <source>
        <dbReference type="Proteomes" id="UP000662888"/>
    </source>
</evidence>
<reference evidence="2 3" key="1">
    <citation type="submission" date="2020-11" db="EMBL/GenBank/DDBJ databases">
        <authorList>
            <person name="Sun Q."/>
        </authorList>
    </citation>
    <scope>NUCLEOTIDE SEQUENCE [LARGE SCALE GENOMIC DNA]</scope>
    <source>
        <strain evidence="2 3">P8398</strain>
    </source>
</reference>
<evidence type="ECO:0000256" key="1">
    <source>
        <dbReference type="SAM" id="SignalP"/>
    </source>
</evidence>
<gene>
    <name evidence="2" type="ORF">IV454_32255</name>
</gene>
<sequence>MIRFSLLLLMLLVPGRAFAFESWEHKRLGDLAYHVAWNIYCDKNPSAPECRHRVNRGIDIAEDDESLRQFYDPLRDHENFTVQGERDPKREIHEITYGDVVMCVDYFLSPDKLIAGREHNLISDGPKLKPGAAQARPEARLFPSRRVQLDISYRDRCNDDMLNLEGARSGHVNHTHFQAELLVAQRHNHILALSMRSMENNLFSALVMNAVSDHFLHDGFAPGHITTWRSRLTDLAANAYHDKVNRMGWPATADKETFRSLLTITDEQGRKHDLTHLIARQLSEKVNGAREHYLQSSFFLPVPSKDCFRKCRSQAEFDPAVSHMGLLQKIIEQIENNKVSRLHVFLRGDGDLWSADHDEQRFLMLLFEVRSILDVLESKGANEQAMTYHMVDSFRHSSWQWQFTEEVKRADSYIERRLGALNWPPSVLRAHVGALDYEMYQENDKPNGVESTVRTLDYASLDQIFGISLGADNMNFGDAQTRYVTNLETMVWGRAKAGKLANYGVVVGVQPYKSRDFGGIAVGGRLVTVLPEIETSISVPLRYIRVKAINGESSWHPTIGLRIDAGFTSFLTFYLQVTRDVAAQRDGQIRIGPSIGAGIQLAAPRCRIPLIKKSCQN</sequence>
<keyword evidence="1" id="KW-0732">Signal</keyword>
<feature type="chain" id="PRO_5047477704" evidence="1">
    <location>
        <begin position="20"/>
        <end position="617"/>
    </location>
</feature>
<protein>
    <submittedName>
        <fullName evidence="2">Uncharacterized protein</fullName>
    </submittedName>
</protein>
<dbReference type="Proteomes" id="UP000662888">
    <property type="component" value="Chromosome"/>
</dbReference>
<dbReference type="RefSeq" id="WP_206089619.1">
    <property type="nucleotide sequence ID" value="NZ_CP065053.1"/>
</dbReference>
<evidence type="ECO:0000313" key="2">
    <source>
        <dbReference type="EMBL" id="QPI50017.1"/>
    </source>
</evidence>
<dbReference type="EMBL" id="CP065053">
    <property type="protein sequence ID" value="QPI50017.1"/>
    <property type="molecule type" value="Genomic_DNA"/>
</dbReference>
<accession>A0AA48WEG7</accession>